<evidence type="ECO:0000256" key="2">
    <source>
        <dbReference type="ARBA" id="ARBA00022679"/>
    </source>
</evidence>
<dbReference type="SUPFAM" id="SSF52833">
    <property type="entry name" value="Thioredoxin-like"/>
    <property type="match status" value="1"/>
</dbReference>
<reference evidence="7 8" key="1">
    <citation type="submission" date="2023-10" db="EMBL/GenBank/DDBJ databases">
        <title>Chromosome-scale genome assembly provides insights into flower coloration mechanisms of Canna indica.</title>
        <authorList>
            <person name="Li C."/>
        </authorList>
    </citation>
    <scope>NUCLEOTIDE SEQUENCE [LARGE SCALE GENOMIC DNA]</scope>
    <source>
        <tissue evidence="7">Flower</tissue>
    </source>
</reference>
<dbReference type="InterPro" id="IPR036249">
    <property type="entry name" value="Thioredoxin-like_sf"/>
</dbReference>
<evidence type="ECO:0000259" key="5">
    <source>
        <dbReference type="PROSITE" id="PS50404"/>
    </source>
</evidence>
<dbReference type="InterPro" id="IPR045073">
    <property type="entry name" value="Omega/Tau-like"/>
</dbReference>
<dbReference type="InterPro" id="IPR010987">
    <property type="entry name" value="Glutathione-S-Trfase_C-like"/>
</dbReference>
<comment type="similarity">
    <text evidence="4">Belongs to the GST superfamily.</text>
</comment>
<dbReference type="AlphaFoldDB" id="A0AAQ3QRM9"/>
<dbReference type="FunFam" id="1.20.1050.10:FF:000012">
    <property type="entry name" value="Tau class glutathione S-transferase"/>
    <property type="match status" value="1"/>
</dbReference>
<dbReference type="PANTHER" id="PTHR11260">
    <property type="entry name" value="GLUTATHIONE S-TRANSFERASE, GST, SUPERFAMILY, GST DOMAIN CONTAINING"/>
    <property type="match status" value="1"/>
</dbReference>
<feature type="domain" description="GST N-terminal" evidence="5">
    <location>
        <begin position="4"/>
        <end position="83"/>
    </location>
</feature>
<dbReference type="CDD" id="cd03058">
    <property type="entry name" value="GST_N_Tau"/>
    <property type="match status" value="1"/>
</dbReference>
<accession>A0AAQ3QRM9</accession>
<proteinExistence type="inferred from homology"/>
<evidence type="ECO:0000256" key="4">
    <source>
        <dbReference type="RuleBase" id="RU003494"/>
    </source>
</evidence>
<dbReference type="Gene3D" id="3.40.30.10">
    <property type="entry name" value="Glutaredoxin"/>
    <property type="match status" value="1"/>
</dbReference>
<gene>
    <name evidence="7" type="ORF">Cni_G26823</name>
</gene>
<dbReference type="SUPFAM" id="SSF47616">
    <property type="entry name" value="GST C-terminal domain-like"/>
    <property type="match status" value="1"/>
</dbReference>
<evidence type="ECO:0000256" key="1">
    <source>
        <dbReference type="ARBA" id="ARBA00012452"/>
    </source>
</evidence>
<dbReference type="GO" id="GO:0004364">
    <property type="term" value="F:glutathione transferase activity"/>
    <property type="evidence" value="ECO:0007669"/>
    <property type="project" value="UniProtKB-EC"/>
</dbReference>
<dbReference type="InterPro" id="IPR045074">
    <property type="entry name" value="GST_C_Tau"/>
</dbReference>
<evidence type="ECO:0000256" key="3">
    <source>
        <dbReference type="ARBA" id="ARBA00047960"/>
    </source>
</evidence>
<dbReference type="EMBL" id="CP136897">
    <property type="protein sequence ID" value="WOL18030.1"/>
    <property type="molecule type" value="Genomic_DNA"/>
</dbReference>
<dbReference type="GO" id="GO:0005737">
    <property type="term" value="C:cytoplasm"/>
    <property type="evidence" value="ECO:0007669"/>
    <property type="project" value="TreeGrafter"/>
</dbReference>
<dbReference type="Gene3D" id="1.20.1050.10">
    <property type="match status" value="1"/>
</dbReference>
<organism evidence="7 8">
    <name type="scientific">Canna indica</name>
    <name type="common">Indian-shot</name>
    <dbReference type="NCBI Taxonomy" id="4628"/>
    <lineage>
        <taxon>Eukaryota</taxon>
        <taxon>Viridiplantae</taxon>
        <taxon>Streptophyta</taxon>
        <taxon>Embryophyta</taxon>
        <taxon>Tracheophyta</taxon>
        <taxon>Spermatophyta</taxon>
        <taxon>Magnoliopsida</taxon>
        <taxon>Liliopsida</taxon>
        <taxon>Zingiberales</taxon>
        <taxon>Cannaceae</taxon>
        <taxon>Canna</taxon>
    </lineage>
</organism>
<sequence length="223" mass="26276">MQDQEVKLLGTWSSPYVLRIRWALRIKGIEYEYIEEDLRNKSPLLLEYNPVHKKVPVLVHKGRAIAESLVILEYIDETWRDNPLLPRDPYDKAMARFWCKFGEEKLSPPIWRVFVTQGEEQKQAYASAMENLEILEKELEGKRFLSGEAIGLLDIFFGSLAYIIPMYEEIIEMKLVDPSKLPWLSKWMEEFLNSPVVKDTLPQKDKLLPRYLAIRDTFLAKRE</sequence>
<dbReference type="SFLD" id="SFLDS00019">
    <property type="entry name" value="Glutathione_Transferase_(cytos"/>
    <property type="match status" value="1"/>
</dbReference>
<dbReference type="InterPro" id="IPR004045">
    <property type="entry name" value="Glutathione_S-Trfase_N"/>
</dbReference>
<dbReference type="SFLD" id="SFLDG01152">
    <property type="entry name" value="Main.3:_Omega-_and_Tau-like"/>
    <property type="match status" value="1"/>
</dbReference>
<keyword evidence="8" id="KW-1185">Reference proteome</keyword>
<name>A0AAQ3QRM9_9LILI</name>
<dbReference type="SFLD" id="SFLDG00358">
    <property type="entry name" value="Main_(cytGST)"/>
    <property type="match status" value="1"/>
</dbReference>
<evidence type="ECO:0000259" key="6">
    <source>
        <dbReference type="PROSITE" id="PS50405"/>
    </source>
</evidence>
<comment type="catalytic activity">
    <reaction evidence="3">
        <text>RX + glutathione = an S-substituted glutathione + a halide anion + H(+)</text>
        <dbReference type="Rhea" id="RHEA:16437"/>
        <dbReference type="ChEBI" id="CHEBI:15378"/>
        <dbReference type="ChEBI" id="CHEBI:16042"/>
        <dbReference type="ChEBI" id="CHEBI:17792"/>
        <dbReference type="ChEBI" id="CHEBI:57925"/>
        <dbReference type="ChEBI" id="CHEBI:90779"/>
        <dbReference type="EC" id="2.5.1.18"/>
    </reaction>
</comment>
<dbReference type="PROSITE" id="PS50404">
    <property type="entry name" value="GST_NTER"/>
    <property type="match status" value="1"/>
</dbReference>
<evidence type="ECO:0000313" key="7">
    <source>
        <dbReference type="EMBL" id="WOL18030.1"/>
    </source>
</evidence>
<dbReference type="Pfam" id="PF02798">
    <property type="entry name" value="GST_N"/>
    <property type="match status" value="1"/>
</dbReference>
<dbReference type="PROSITE" id="PS50405">
    <property type="entry name" value="GST_CTER"/>
    <property type="match status" value="1"/>
</dbReference>
<dbReference type="Proteomes" id="UP001327560">
    <property type="component" value="Chromosome 8"/>
</dbReference>
<keyword evidence="2 7" id="KW-0808">Transferase</keyword>
<evidence type="ECO:0000313" key="8">
    <source>
        <dbReference type="Proteomes" id="UP001327560"/>
    </source>
</evidence>
<dbReference type="Pfam" id="PF00043">
    <property type="entry name" value="GST_C"/>
    <property type="match status" value="1"/>
</dbReference>
<dbReference type="InterPro" id="IPR004046">
    <property type="entry name" value="GST_C"/>
</dbReference>
<dbReference type="InterPro" id="IPR040079">
    <property type="entry name" value="Glutathione_S-Trfase"/>
</dbReference>
<dbReference type="InterPro" id="IPR036282">
    <property type="entry name" value="Glutathione-S-Trfase_C_sf"/>
</dbReference>
<dbReference type="FunFam" id="3.40.30.10:FF:000014">
    <property type="entry name" value="Tau class glutathione S-transferase"/>
    <property type="match status" value="1"/>
</dbReference>
<dbReference type="CDD" id="cd03185">
    <property type="entry name" value="GST_C_Tau"/>
    <property type="match status" value="1"/>
</dbReference>
<dbReference type="GO" id="GO:0006749">
    <property type="term" value="P:glutathione metabolic process"/>
    <property type="evidence" value="ECO:0007669"/>
    <property type="project" value="InterPro"/>
</dbReference>
<feature type="domain" description="GST C-terminal" evidence="6">
    <location>
        <begin position="88"/>
        <end position="208"/>
    </location>
</feature>
<protein>
    <recommendedName>
        <fullName evidence="1">glutathione transferase</fullName>
        <ecNumber evidence="1">2.5.1.18</ecNumber>
    </recommendedName>
</protein>
<dbReference type="PANTHER" id="PTHR11260:SF676">
    <property type="entry name" value="GLUTATHIONE S-TRANSFERASE U8"/>
    <property type="match status" value="1"/>
</dbReference>
<dbReference type="EC" id="2.5.1.18" evidence="1"/>